<dbReference type="AlphaFoldDB" id="A0AA38TLL6"/>
<dbReference type="EMBL" id="JARYMX010000003">
    <property type="protein sequence ID" value="KAJ9556291.1"/>
    <property type="molecule type" value="Genomic_DNA"/>
</dbReference>
<dbReference type="InterPro" id="IPR021109">
    <property type="entry name" value="Peptidase_aspartic_dom_sf"/>
</dbReference>
<accession>A0AA38TLL6</accession>
<keyword evidence="4" id="KW-1185">Reference proteome</keyword>
<feature type="compositionally biased region" description="Basic and acidic residues" evidence="1">
    <location>
        <begin position="452"/>
        <end position="470"/>
    </location>
</feature>
<evidence type="ECO:0000259" key="2">
    <source>
        <dbReference type="Pfam" id="PF03732"/>
    </source>
</evidence>
<dbReference type="Gene3D" id="2.40.70.10">
    <property type="entry name" value="Acid Proteases"/>
    <property type="match status" value="1"/>
</dbReference>
<evidence type="ECO:0000313" key="4">
    <source>
        <dbReference type="Proteomes" id="UP001172457"/>
    </source>
</evidence>
<dbReference type="CDD" id="cd00303">
    <property type="entry name" value="retropepsin_like"/>
    <property type="match status" value="1"/>
</dbReference>
<gene>
    <name evidence="3" type="ORF">OSB04_010905</name>
</gene>
<dbReference type="Proteomes" id="UP001172457">
    <property type="component" value="Chromosome 3"/>
</dbReference>
<sequence length="470" mass="53571">MVKADCDPNIHVESFLVICDLFRIEAASHDAICLRFFPFTLVGEAKAWLRSLEPSSITTWDQMRNQFVSRFFPPAKADKLKADIRTFQQGNEETFADAWERFKRMMYSCPSQDLSKSEQVQTFYPGGVFMYKTPVQGYQMLEDMLIHNIDWTPDKRANTRNLTESVSFGYDLNDEVATMKNNQVKLERKMDELIKSVDDLQVGCDVCKGPHLTKDCPNKPMITPEDVNFMNRGYQGGCYLSDENPYDLPERFTLRFVNLDLDDEEGLDWSKQDKAKEDHKQEDYADIILHPDIDKAKKLKKKKKKEGLSKCTYVLPIKEDPGNYNIPFSVSKFSGVNGISSEPIGIAENVPIRVRDFIFPTDFMVANLPKHTNVPIIFGRAFLHTTQSVIDMRTCTLSIEHGDKRMKFTPNGGPLRPIFESFFTNFNPKSESSKASTTGSTSKGQALKGTHRPNDLEAVERKGTKKGEKT</sequence>
<proteinExistence type="predicted"/>
<organism evidence="3 4">
    <name type="scientific">Centaurea solstitialis</name>
    <name type="common">yellow star-thistle</name>
    <dbReference type="NCBI Taxonomy" id="347529"/>
    <lineage>
        <taxon>Eukaryota</taxon>
        <taxon>Viridiplantae</taxon>
        <taxon>Streptophyta</taxon>
        <taxon>Embryophyta</taxon>
        <taxon>Tracheophyta</taxon>
        <taxon>Spermatophyta</taxon>
        <taxon>Magnoliopsida</taxon>
        <taxon>eudicotyledons</taxon>
        <taxon>Gunneridae</taxon>
        <taxon>Pentapetalae</taxon>
        <taxon>asterids</taxon>
        <taxon>campanulids</taxon>
        <taxon>Asterales</taxon>
        <taxon>Asteraceae</taxon>
        <taxon>Carduoideae</taxon>
        <taxon>Cardueae</taxon>
        <taxon>Centaureinae</taxon>
        <taxon>Centaurea</taxon>
    </lineage>
</organism>
<feature type="domain" description="Retrotransposon gag" evidence="2">
    <location>
        <begin position="35"/>
        <end position="126"/>
    </location>
</feature>
<name>A0AA38TLL6_9ASTR</name>
<dbReference type="PANTHER" id="PTHR33223">
    <property type="entry name" value="CCHC-TYPE DOMAIN-CONTAINING PROTEIN"/>
    <property type="match status" value="1"/>
</dbReference>
<dbReference type="Pfam" id="PF03732">
    <property type="entry name" value="Retrotrans_gag"/>
    <property type="match status" value="1"/>
</dbReference>
<feature type="region of interest" description="Disordered" evidence="1">
    <location>
        <begin position="429"/>
        <end position="470"/>
    </location>
</feature>
<feature type="compositionally biased region" description="Low complexity" evidence="1">
    <location>
        <begin position="429"/>
        <end position="443"/>
    </location>
</feature>
<reference evidence="3" key="1">
    <citation type="submission" date="2023-03" db="EMBL/GenBank/DDBJ databases">
        <title>Chromosome-scale reference genome and RAD-based genetic map of yellow starthistle (Centaurea solstitialis) reveal putative structural variation and QTLs associated with invader traits.</title>
        <authorList>
            <person name="Reatini B."/>
            <person name="Cang F.A."/>
            <person name="Jiang Q."/>
            <person name="Mckibben M.T.W."/>
            <person name="Barker M.S."/>
            <person name="Rieseberg L.H."/>
            <person name="Dlugosch K.M."/>
        </authorList>
    </citation>
    <scope>NUCLEOTIDE SEQUENCE</scope>
    <source>
        <strain evidence="3">CAN-66</strain>
        <tissue evidence="3">Leaf</tissue>
    </source>
</reference>
<evidence type="ECO:0000313" key="3">
    <source>
        <dbReference type="EMBL" id="KAJ9556291.1"/>
    </source>
</evidence>
<evidence type="ECO:0000256" key="1">
    <source>
        <dbReference type="SAM" id="MobiDB-lite"/>
    </source>
</evidence>
<dbReference type="InterPro" id="IPR005162">
    <property type="entry name" value="Retrotrans_gag_dom"/>
</dbReference>
<dbReference type="PANTHER" id="PTHR33223:SF11">
    <property type="entry name" value="ELEMENT PROTEIN, PUTATIVE-RELATED"/>
    <property type="match status" value="1"/>
</dbReference>
<protein>
    <recommendedName>
        <fullName evidence="2">Retrotransposon gag domain-containing protein</fullName>
    </recommendedName>
</protein>
<comment type="caution">
    <text evidence="3">The sequence shown here is derived from an EMBL/GenBank/DDBJ whole genome shotgun (WGS) entry which is preliminary data.</text>
</comment>